<dbReference type="GO" id="GO:0016075">
    <property type="term" value="P:rRNA catabolic process"/>
    <property type="evidence" value="ECO:0007669"/>
    <property type="project" value="TreeGrafter"/>
</dbReference>
<name>D3BUW4_HETP5</name>
<dbReference type="FunCoup" id="D3BUW4">
    <property type="interactions" value="148"/>
</dbReference>
<dbReference type="InterPro" id="IPR050080">
    <property type="entry name" value="RNase_PH"/>
</dbReference>
<dbReference type="GO" id="GO:0071028">
    <property type="term" value="P:nuclear mRNA surveillance"/>
    <property type="evidence" value="ECO:0007669"/>
    <property type="project" value="TreeGrafter"/>
</dbReference>
<evidence type="ECO:0000256" key="8">
    <source>
        <dbReference type="ARBA" id="ARBA00023242"/>
    </source>
</evidence>
<keyword evidence="7" id="KW-0694">RNA-binding</keyword>
<accession>D3BUW4</accession>
<dbReference type="CDD" id="cd11371">
    <property type="entry name" value="RNase_PH_MTR3"/>
    <property type="match status" value="1"/>
</dbReference>
<keyword evidence="12" id="KW-1185">Reference proteome</keyword>
<evidence type="ECO:0000313" key="11">
    <source>
        <dbReference type="EMBL" id="EFA74902.1"/>
    </source>
</evidence>
<dbReference type="Proteomes" id="UP000001396">
    <property type="component" value="Unassembled WGS sequence"/>
</dbReference>
<keyword evidence="5" id="KW-0698">rRNA processing</keyword>
<feature type="compositionally biased region" description="Low complexity" evidence="9">
    <location>
        <begin position="19"/>
        <end position="48"/>
    </location>
</feature>
<dbReference type="GO" id="GO:0003723">
    <property type="term" value="F:RNA binding"/>
    <property type="evidence" value="ECO:0007669"/>
    <property type="project" value="UniProtKB-KW"/>
</dbReference>
<dbReference type="OMA" id="MCCVYGP"/>
<evidence type="ECO:0000256" key="5">
    <source>
        <dbReference type="ARBA" id="ARBA00022552"/>
    </source>
</evidence>
<evidence type="ECO:0000259" key="10">
    <source>
        <dbReference type="Pfam" id="PF01138"/>
    </source>
</evidence>
<dbReference type="GO" id="GO:0000176">
    <property type="term" value="C:nuclear exosome (RNase complex)"/>
    <property type="evidence" value="ECO:0007669"/>
    <property type="project" value="TreeGrafter"/>
</dbReference>
<evidence type="ECO:0000256" key="7">
    <source>
        <dbReference type="ARBA" id="ARBA00022884"/>
    </source>
</evidence>
<dbReference type="InterPro" id="IPR036345">
    <property type="entry name" value="ExoRNase_PH_dom2_sf"/>
</dbReference>
<dbReference type="GO" id="GO:0071051">
    <property type="term" value="P:poly(A)-dependent snoRNA 3'-end processing"/>
    <property type="evidence" value="ECO:0007669"/>
    <property type="project" value="TreeGrafter"/>
</dbReference>
<dbReference type="SUPFAM" id="SSF55666">
    <property type="entry name" value="Ribonuclease PH domain 2-like"/>
    <property type="match status" value="1"/>
</dbReference>
<dbReference type="GO" id="GO:0034475">
    <property type="term" value="P:U4 snRNA 3'-end processing"/>
    <property type="evidence" value="ECO:0007669"/>
    <property type="project" value="TreeGrafter"/>
</dbReference>
<evidence type="ECO:0000256" key="4">
    <source>
        <dbReference type="ARBA" id="ARBA00022490"/>
    </source>
</evidence>
<proteinExistence type="inferred from homology"/>
<dbReference type="RefSeq" id="XP_020427036.1">
    <property type="nucleotide sequence ID" value="XM_020582682.1"/>
</dbReference>
<dbReference type="Gene3D" id="3.30.230.70">
    <property type="entry name" value="GHMP Kinase, N-terminal domain"/>
    <property type="match status" value="1"/>
</dbReference>
<dbReference type="AlphaFoldDB" id="D3BUW4"/>
<dbReference type="InterPro" id="IPR001247">
    <property type="entry name" value="ExoRNase_PH_dom1"/>
</dbReference>
<gene>
    <name evidence="11" type="ORF">PPL_11936</name>
</gene>
<dbReference type="STRING" id="670386.D3BUW4"/>
<evidence type="ECO:0000256" key="3">
    <source>
        <dbReference type="ARBA" id="ARBA00006678"/>
    </source>
</evidence>
<evidence type="ECO:0000256" key="1">
    <source>
        <dbReference type="ARBA" id="ARBA00004123"/>
    </source>
</evidence>
<organism evidence="11 12">
    <name type="scientific">Heterostelium pallidum (strain ATCC 26659 / Pp 5 / PN500)</name>
    <name type="common">Cellular slime mold</name>
    <name type="synonym">Polysphondylium pallidum</name>
    <dbReference type="NCBI Taxonomy" id="670386"/>
    <lineage>
        <taxon>Eukaryota</taxon>
        <taxon>Amoebozoa</taxon>
        <taxon>Evosea</taxon>
        <taxon>Eumycetozoa</taxon>
        <taxon>Dictyostelia</taxon>
        <taxon>Acytosteliales</taxon>
        <taxon>Acytosteliaceae</taxon>
        <taxon>Heterostelium</taxon>
    </lineage>
</organism>
<dbReference type="PANTHER" id="PTHR11953:SF2">
    <property type="entry name" value="EXOSOME COMPLEX COMPONENT MTR3"/>
    <property type="match status" value="1"/>
</dbReference>
<dbReference type="GO" id="GO:0006364">
    <property type="term" value="P:rRNA processing"/>
    <property type="evidence" value="ECO:0007669"/>
    <property type="project" value="UniProtKB-KW"/>
</dbReference>
<evidence type="ECO:0000313" key="12">
    <source>
        <dbReference type="Proteomes" id="UP000001396"/>
    </source>
</evidence>
<dbReference type="PANTHER" id="PTHR11953">
    <property type="entry name" value="EXOSOME COMPLEX COMPONENT"/>
    <property type="match status" value="1"/>
</dbReference>
<keyword evidence="6" id="KW-0271">Exosome</keyword>
<dbReference type="InParanoid" id="D3BUW4"/>
<dbReference type="GeneID" id="31367404"/>
<sequence>MKIDFRAQNDITTKIPSLKKNTSENTTKSNNTSSNNNGSKLVQQQQPKQRVKRTSRSDEQFRQIFMNTGIISSASGSSYIEIEQTKIICSVHGPRATHKTELFETAKLNCELKYASFSTHDARSDYVESTKEKDYSLIITQAIIGAIRLEKYPKAAIDIYILVLCDAGSALAASIVAASMALADAGVEMYDLVAACSSMPSHNEITQLLQTGELSYTNIVDGIDLCIDGCDKVYSIMKQNLIDSLKRQLLKKEQEQEQLQDS</sequence>
<dbReference type="GO" id="GO:0005730">
    <property type="term" value="C:nucleolus"/>
    <property type="evidence" value="ECO:0007669"/>
    <property type="project" value="TreeGrafter"/>
</dbReference>
<comment type="similarity">
    <text evidence="3">Belongs to the RNase PH family.</text>
</comment>
<comment type="caution">
    <text evidence="11">The sequence shown here is derived from an EMBL/GenBank/DDBJ whole genome shotgun (WGS) entry which is preliminary data.</text>
</comment>
<feature type="domain" description="Exoribonuclease phosphorolytic" evidence="10">
    <location>
        <begin position="60"/>
        <end position="188"/>
    </location>
</feature>
<feature type="region of interest" description="Disordered" evidence="9">
    <location>
        <begin position="1"/>
        <end position="58"/>
    </location>
</feature>
<evidence type="ECO:0000256" key="2">
    <source>
        <dbReference type="ARBA" id="ARBA00004496"/>
    </source>
</evidence>
<dbReference type="InterPro" id="IPR020568">
    <property type="entry name" value="Ribosomal_Su5_D2-typ_SF"/>
</dbReference>
<dbReference type="InterPro" id="IPR027408">
    <property type="entry name" value="PNPase/RNase_PH_dom_sf"/>
</dbReference>
<dbReference type="GO" id="GO:0000177">
    <property type="term" value="C:cytoplasmic exosome (RNase complex)"/>
    <property type="evidence" value="ECO:0007669"/>
    <property type="project" value="TreeGrafter"/>
</dbReference>
<dbReference type="SUPFAM" id="SSF54211">
    <property type="entry name" value="Ribosomal protein S5 domain 2-like"/>
    <property type="match status" value="1"/>
</dbReference>
<evidence type="ECO:0000256" key="6">
    <source>
        <dbReference type="ARBA" id="ARBA00022835"/>
    </source>
</evidence>
<protein>
    <recommendedName>
        <fullName evidence="10">Exoribonuclease phosphorolytic domain-containing protein</fullName>
    </recommendedName>
</protein>
<evidence type="ECO:0000256" key="9">
    <source>
        <dbReference type="SAM" id="MobiDB-lite"/>
    </source>
</evidence>
<keyword evidence="8" id="KW-0539">Nucleus</keyword>
<dbReference type="Pfam" id="PF01138">
    <property type="entry name" value="RNase_PH"/>
    <property type="match status" value="1"/>
</dbReference>
<reference evidence="11 12" key="1">
    <citation type="journal article" date="2011" name="Genome Res.">
        <title>Phylogeny-wide analysis of social amoeba genomes highlights ancient origins for complex intercellular communication.</title>
        <authorList>
            <person name="Heidel A.J."/>
            <person name="Lawal H.M."/>
            <person name="Felder M."/>
            <person name="Schilde C."/>
            <person name="Helps N.R."/>
            <person name="Tunggal B."/>
            <person name="Rivero F."/>
            <person name="John U."/>
            <person name="Schleicher M."/>
            <person name="Eichinger L."/>
            <person name="Platzer M."/>
            <person name="Noegel A.A."/>
            <person name="Schaap P."/>
            <person name="Gloeckner G."/>
        </authorList>
    </citation>
    <scope>NUCLEOTIDE SEQUENCE [LARGE SCALE GENOMIC DNA]</scope>
    <source>
        <strain evidence="12">ATCC 26659 / Pp 5 / PN500</strain>
    </source>
</reference>
<comment type="subcellular location">
    <subcellularLocation>
        <location evidence="2">Cytoplasm</location>
    </subcellularLocation>
    <subcellularLocation>
        <location evidence="1">Nucleus</location>
    </subcellularLocation>
</comment>
<keyword evidence="4" id="KW-0963">Cytoplasm</keyword>
<dbReference type="EMBL" id="ADBJ01000060">
    <property type="protein sequence ID" value="EFA74902.1"/>
    <property type="molecule type" value="Genomic_DNA"/>
</dbReference>